<protein>
    <submittedName>
        <fullName evidence="1">Uncharacterized protein</fullName>
    </submittedName>
</protein>
<evidence type="ECO:0000313" key="2">
    <source>
        <dbReference type="Proteomes" id="UP000622245"/>
    </source>
</evidence>
<dbReference type="Proteomes" id="UP000622245">
    <property type="component" value="Unassembled WGS sequence"/>
</dbReference>
<sequence length="56" mass="5978">MRPHPYTPSTVIPADQLGAKPCICGRAEKNVAHDASAVAKVDAAQAEHLRRIGDDQ</sequence>
<reference evidence="1 2" key="1">
    <citation type="submission" date="2021-01" db="EMBL/GenBank/DDBJ databases">
        <title>Draft genome sequence of Micromonospora sp. strain STR1s_6.</title>
        <authorList>
            <person name="Karlyshev A."/>
            <person name="Jawad R."/>
        </authorList>
    </citation>
    <scope>NUCLEOTIDE SEQUENCE [LARGE SCALE GENOMIC DNA]</scope>
    <source>
        <strain evidence="1 2">STR1S-6</strain>
    </source>
</reference>
<gene>
    <name evidence="1" type="ORF">JM949_07730</name>
</gene>
<dbReference type="EMBL" id="JAEVHL010000021">
    <property type="protein sequence ID" value="MBM0275353.1"/>
    <property type="molecule type" value="Genomic_DNA"/>
</dbReference>
<proteinExistence type="predicted"/>
<keyword evidence="2" id="KW-1185">Reference proteome</keyword>
<accession>A0ABS1YDB1</accession>
<evidence type="ECO:0000313" key="1">
    <source>
        <dbReference type="EMBL" id="MBM0275353.1"/>
    </source>
</evidence>
<dbReference type="RefSeq" id="WP_203147752.1">
    <property type="nucleotide sequence ID" value="NZ_JAEVHL010000021.1"/>
</dbReference>
<comment type="caution">
    <text evidence="1">The sequence shown here is derived from an EMBL/GenBank/DDBJ whole genome shotgun (WGS) entry which is preliminary data.</text>
</comment>
<name>A0ABS1YDB1_9ACTN</name>
<organism evidence="1 2">
    <name type="scientific">Micromonospora tarensis</name>
    <dbReference type="NCBI Taxonomy" id="2806100"/>
    <lineage>
        <taxon>Bacteria</taxon>
        <taxon>Bacillati</taxon>
        <taxon>Actinomycetota</taxon>
        <taxon>Actinomycetes</taxon>
        <taxon>Micromonosporales</taxon>
        <taxon>Micromonosporaceae</taxon>
        <taxon>Micromonospora</taxon>
    </lineage>
</organism>